<evidence type="ECO:0000313" key="2">
    <source>
        <dbReference type="EMBL" id="WXB00376.1"/>
    </source>
</evidence>
<dbReference type="SUPFAM" id="SSF51126">
    <property type="entry name" value="Pectin lyase-like"/>
    <property type="match status" value="1"/>
</dbReference>
<feature type="compositionally biased region" description="Polar residues" evidence="1">
    <location>
        <begin position="21"/>
        <end position="31"/>
    </location>
</feature>
<gene>
    <name evidence="2" type="ORF">LZC95_20080</name>
</gene>
<dbReference type="EMBL" id="CP089982">
    <property type="protein sequence ID" value="WXB00376.1"/>
    <property type="molecule type" value="Genomic_DNA"/>
</dbReference>
<accession>A0ABZ2KS20</accession>
<organism evidence="2 3">
    <name type="scientific">Pendulispora brunnea</name>
    <dbReference type="NCBI Taxonomy" id="2905690"/>
    <lineage>
        <taxon>Bacteria</taxon>
        <taxon>Pseudomonadati</taxon>
        <taxon>Myxococcota</taxon>
        <taxon>Myxococcia</taxon>
        <taxon>Myxococcales</taxon>
        <taxon>Sorangiineae</taxon>
        <taxon>Pendulisporaceae</taxon>
        <taxon>Pendulispora</taxon>
    </lineage>
</organism>
<keyword evidence="3" id="KW-1185">Reference proteome</keyword>
<protein>
    <submittedName>
        <fullName evidence="2">Uncharacterized protein</fullName>
    </submittedName>
</protein>
<feature type="region of interest" description="Disordered" evidence="1">
    <location>
        <begin position="9"/>
        <end position="32"/>
    </location>
</feature>
<reference evidence="2 3" key="1">
    <citation type="submission" date="2021-12" db="EMBL/GenBank/DDBJ databases">
        <title>Discovery of the Pendulisporaceae a myxobacterial family with distinct sporulation behavior and unique specialized metabolism.</title>
        <authorList>
            <person name="Garcia R."/>
            <person name="Popoff A."/>
            <person name="Bader C.D."/>
            <person name="Loehr J."/>
            <person name="Walesch S."/>
            <person name="Walt C."/>
            <person name="Boldt J."/>
            <person name="Bunk B."/>
            <person name="Haeckl F.J.F.P.J."/>
            <person name="Gunesch A.P."/>
            <person name="Birkelbach J."/>
            <person name="Nuebel U."/>
            <person name="Pietschmann T."/>
            <person name="Bach T."/>
            <person name="Mueller R."/>
        </authorList>
    </citation>
    <scope>NUCLEOTIDE SEQUENCE [LARGE SCALE GENOMIC DNA]</scope>
    <source>
        <strain evidence="2 3">MSr12523</strain>
    </source>
</reference>
<dbReference type="InterPro" id="IPR011050">
    <property type="entry name" value="Pectin_lyase_fold/virulence"/>
</dbReference>
<feature type="compositionally biased region" description="Polar residues" evidence="1">
    <location>
        <begin position="347"/>
        <end position="358"/>
    </location>
</feature>
<dbReference type="Proteomes" id="UP001379533">
    <property type="component" value="Chromosome"/>
</dbReference>
<feature type="region of interest" description="Disordered" evidence="1">
    <location>
        <begin position="337"/>
        <end position="358"/>
    </location>
</feature>
<dbReference type="RefSeq" id="WP_394849739.1">
    <property type="nucleotide sequence ID" value="NZ_CP089982.1"/>
</dbReference>
<feature type="compositionally biased region" description="Gly residues" evidence="1">
    <location>
        <begin position="268"/>
        <end position="287"/>
    </location>
</feature>
<proteinExistence type="predicted"/>
<sequence length="358" mass="35321">MDDSVAVFVSPAGSDTGGAGTKSNPVASITRAQEKGPLKPRIYVCVGAPYKEHVKLQRAQSIYGGFDCGTWQAATGTETTRVEPDDPGYALEIPGIPNDVTVGGDAFTIADIAFTAKDAANDGASSIAGSIRQSKGVRLRRVTLTAGNGKDAKLTGAREPYADRGDNGINGQDGGAAVTNDCPVPLESSTGGAGGQGSATQKADGGAGQPILPPHPNAGANGVGGDSNQDSCLGPAHPGANGEGGEPGTGAPVPGHVTANGWTPEVGAVGGNGKTAQGGGGGAGYTQPGGGGGSGGCGGMGGLGGASGGSSIALLVFDTPIALTGCTLKRRGWEGRWQRGRGPSRPTWVQHSGNWLRK</sequence>
<evidence type="ECO:0000256" key="1">
    <source>
        <dbReference type="SAM" id="MobiDB-lite"/>
    </source>
</evidence>
<evidence type="ECO:0000313" key="3">
    <source>
        <dbReference type="Proteomes" id="UP001379533"/>
    </source>
</evidence>
<feature type="region of interest" description="Disordered" evidence="1">
    <location>
        <begin position="150"/>
        <end position="287"/>
    </location>
</feature>
<name>A0ABZ2KS20_9BACT</name>